<reference evidence="2" key="1">
    <citation type="journal article" date="2007" name="Nature">
        <title>The grapevine genome sequence suggests ancestral hexaploidization in major angiosperm phyla.</title>
        <authorList>
            <consortium name="The French-Italian Public Consortium for Grapevine Genome Characterization."/>
            <person name="Jaillon O."/>
            <person name="Aury J.-M."/>
            <person name="Noel B."/>
            <person name="Policriti A."/>
            <person name="Clepet C."/>
            <person name="Casagrande A."/>
            <person name="Choisne N."/>
            <person name="Aubourg S."/>
            <person name="Vitulo N."/>
            <person name="Jubin C."/>
            <person name="Vezzi A."/>
            <person name="Legeai F."/>
            <person name="Hugueney P."/>
            <person name="Dasilva C."/>
            <person name="Horner D."/>
            <person name="Mica E."/>
            <person name="Jublot D."/>
            <person name="Poulain J."/>
            <person name="Bruyere C."/>
            <person name="Billault A."/>
            <person name="Segurens B."/>
            <person name="Gouyvenoux M."/>
            <person name="Ugarte E."/>
            <person name="Cattonaro F."/>
            <person name="Anthouard V."/>
            <person name="Vico V."/>
            <person name="Del Fabbro C."/>
            <person name="Alaux M."/>
            <person name="Di Gaspero G."/>
            <person name="Dumas V."/>
            <person name="Felice N."/>
            <person name="Paillard S."/>
            <person name="Juman I."/>
            <person name="Moroldo M."/>
            <person name="Scalabrin S."/>
            <person name="Canaguier A."/>
            <person name="Le Clainche I."/>
            <person name="Malacrida G."/>
            <person name="Durand E."/>
            <person name="Pesole G."/>
            <person name="Laucou V."/>
            <person name="Chatelet P."/>
            <person name="Merdinoglu D."/>
            <person name="Delledonne M."/>
            <person name="Pezzotti M."/>
            <person name="Lecharny A."/>
            <person name="Scarpelli C."/>
            <person name="Artiguenave F."/>
            <person name="Pe M.E."/>
            <person name="Valle G."/>
            <person name="Morgante M."/>
            <person name="Caboche M."/>
            <person name="Adam-Blondon A.-F."/>
            <person name="Weissenbach J."/>
            <person name="Quetier F."/>
            <person name="Wincker P."/>
        </authorList>
    </citation>
    <scope>NUCLEOTIDE SEQUENCE [LARGE SCALE GENOMIC DNA]</scope>
    <source>
        <strain evidence="2">cv. Pinot noir / PN40024</strain>
    </source>
</reference>
<dbReference type="PaxDb" id="29760-VIT_11s0103g00670.t01"/>
<evidence type="ECO:0000313" key="2">
    <source>
        <dbReference type="Proteomes" id="UP000009183"/>
    </source>
</evidence>
<gene>
    <name evidence="1" type="ordered locus">VIT_11s0103g00670</name>
</gene>
<accession>D7UBI2</accession>
<dbReference type="Proteomes" id="UP000009183">
    <property type="component" value="Chromosome 11"/>
</dbReference>
<dbReference type="AlphaFoldDB" id="D7UBI2"/>
<organism evidence="1 2">
    <name type="scientific">Vitis vinifera</name>
    <name type="common">Grape</name>
    <dbReference type="NCBI Taxonomy" id="29760"/>
    <lineage>
        <taxon>Eukaryota</taxon>
        <taxon>Viridiplantae</taxon>
        <taxon>Streptophyta</taxon>
        <taxon>Embryophyta</taxon>
        <taxon>Tracheophyta</taxon>
        <taxon>Spermatophyta</taxon>
        <taxon>Magnoliopsida</taxon>
        <taxon>eudicotyledons</taxon>
        <taxon>Gunneridae</taxon>
        <taxon>Pentapetalae</taxon>
        <taxon>rosids</taxon>
        <taxon>Vitales</taxon>
        <taxon>Vitaceae</taxon>
        <taxon>Viteae</taxon>
        <taxon>Vitis</taxon>
    </lineage>
</organism>
<protein>
    <submittedName>
        <fullName evidence="1">Uncharacterized protein</fullName>
    </submittedName>
</protein>
<sequence length="42" mass="4741">MLEMVKSYCAGSRPAFPPSEWVGLPYHYIILTISKKLLILSS</sequence>
<dbReference type="EMBL" id="FN596751">
    <property type="protein sequence ID" value="CBI40097.3"/>
    <property type="molecule type" value="Genomic_DNA"/>
</dbReference>
<dbReference type="HOGENOM" id="CLU_3261563_0_0_1"/>
<evidence type="ECO:0000313" key="1">
    <source>
        <dbReference type="EMBL" id="CBI40097.3"/>
    </source>
</evidence>
<dbReference type="InParanoid" id="D7UBI2"/>
<name>D7UBI2_VITVI</name>
<keyword evidence="2" id="KW-1185">Reference proteome</keyword>
<proteinExistence type="predicted"/>